<dbReference type="InterPro" id="IPR000734">
    <property type="entry name" value="TAG_lipase"/>
</dbReference>
<dbReference type="Ensembl" id="ENSSTUT00000074878.1">
    <property type="protein sequence ID" value="ENSSTUP00000070512.1"/>
    <property type="gene ID" value="ENSSTUG00000030878.1"/>
</dbReference>
<dbReference type="InterPro" id="IPR033906">
    <property type="entry name" value="Lipase_N"/>
</dbReference>
<dbReference type="InterPro" id="IPR001024">
    <property type="entry name" value="PLAT/LH2_dom"/>
</dbReference>
<dbReference type="OMA" id="TSAQNHY"/>
<dbReference type="PANTHER" id="PTHR11610">
    <property type="entry name" value="LIPASE"/>
    <property type="match status" value="1"/>
</dbReference>
<keyword evidence="7" id="KW-0732">Signal</keyword>
<gene>
    <name evidence="15" type="primary">LOC115158162</name>
</gene>
<evidence type="ECO:0000256" key="2">
    <source>
        <dbReference type="ARBA" id="ARBA00004613"/>
    </source>
</evidence>
<dbReference type="GeneTree" id="ENSGT00940000166556"/>
<dbReference type="Gene3D" id="2.60.60.20">
    <property type="entry name" value="PLAT/LH2 domain"/>
    <property type="match status" value="1"/>
</dbReference>
<evidence type="ECO:0000256" key="1">
    <source>
        <dbReference type="ARBA" id="ARBA00001024"/>
    </source>
</evidence>
<dbReference type="Proteomes" id="UP000472277">
    <property type="component" value="Chromosome 22"/>
</dbReference>
<dbReference type="Gene3D" id="3.40.50.1820">
    <property type="entry name" value="alpha/beta hydrolase"/>
    <property type="match status" value="1"/>
</dbReference>
<keyword evidence="5" id="KW-0964">Secreted</keyword>
<evidence type="ECO:0000256" key="4">
    <source>
        <dbReference type="ARBA" id="ARBA00013279"/>
    </source>
</evidence>
<dbReference type="EC" id="3.1.1.3" evidence="4"/>
<evidence type="ECO:0000259" key="14">
    <source>
        <dbReference type="PROSITE" id="PS50095"/>
    </source>
</evidence>
<evidence type="ECO:0000256" key="12">
    <source>
        <dbReference type="PROSITE-ProRule" id="PRU00152"/>
    </source>
</evidence>
<reference evidence="15" key="2">
    <citation type="submission" date="2025-09" db="UniProtKB">
        <authorList>
            <consortium name="Ensembl"/>
        </authorList>
    </citation>
    <scope>IDENTIFICATION</scope>
</reference>
<keyword evidence="8" id="KW-0378">Hydrolase</keyword>
<comment type="similarity">
    <text evidence="3 13">Belongs to the AB hydrolase superfamily. Lipase family.</text>
</comment>
<keyword evidence="9" id="KW-0442">Lipid degradation</keyword>
<comment type="subcellular location">
    <subcellularLocation>
        <location evidence="2">Secreted</location>
    </subcellularLocation>
</comment>
<evidence type="ECO:0000313" key="15">
    <source>
        <dbReference type="Ensembl" id="ENSSTUP00000070512.1"/>
    </source>
</evidence>
<evidence type="ECO:0000256" key="6">
    <source>
        <dbReference type="ARBA" id="ARBA00022674"/>
    </source>
</evidence>
<dbReference type="InterPro" id="IPR002330">
    <property type="entry name" value="Lipo_Lipase"/>
</dbReference>
<dbReference type="InterPro" id="IPR013818">
    <property type="entry name" value="Lipase"/>
</dbReference>
<keyword evidence="11" id="KW-0325">Glycoprotein</keyword>
<evidence type="ECO:0000256" key="5">
    <source>
        <dbReference type="ARBA" id="ARBA00022525"/>
    </source>
</evidence>
<dbReference type="GO" id="GO:0004465">
    <property type="term" value="F:lipoprotein lipase activity"/>
    <property type="evidence" value="ECO:0007669"/>
    <property type="project" value="InterPro"/>
</dbReference>
<dbReference type="InParanoid" id="A0A674BHL4"/>
<protein>
    <recommendedName>
        <fullName evidence="4">triacylglycerol lipase</fullName>
        <ecNumber evidence="4">3.1.1.3</ecNumber>
    </recommendedName>
</protein>
<dbReference type="PRINTS" id="PR00821">
    <property type="entry name" value="TAGLIPASE"/>
</dbReference>
<evidence type="ECO:0000256" key="11">
    <source>
        <dbReference type="ARBA" id="ARBA00023180"/>
    </source>
</evidence>
<dbReference type="CDD" id="cd01758">
    <property type="entry name" value="PLAT_LPL"/>
    <property type="match status" value="1"/>
</dbReference>
<feature type="domain" description="PLAT" evidence="14">
    <location>
        <begin position="427"/>
        <end position="562"/>
    </location>
</feature>
<dbReference type="Pfam" id="PF00151">
    <property type="entry name" value="Lipase"/>
    <property type="match status" value="1"/>
</dbReference>
<dbReference type="FunFam" id="3.40.50.1820:FF:000031">
    <property type="entry name" value="Lipoprotein lipase"/>
    <property type="match status" value="1"/>
</dbReference>
<dbReference type="InterPro" id="IPR036392">
    <property type="entry name" value="PLAT/LH2_dom_sf"/>
</dbReference>
<dbReference type="GO" id="GO:0005615">
    <property type="term" value="C:extracellular space"/>
    <property type="evidence" value="ECO:0007669"/>
    <property type="project" value="TreeGrafter"/>
</dbReference>
<dbReference type="GO" id="GO:0034185">
    <property type="term" value="F:apolipoprotein binding"/>
    <property type="evidence" value="ECO:0007669"/>
    <property type="project" value="TreeGrafter"/>
</dbReference>
<comment type="catalytic activity">
    <reaction evidence="1">
        <text>a triacylglycerol + H2O = a diacylglycerol + a fatty acid + H(+)</text>
        <dbReference type="Rhea" id="RHEA:12044"/>
        <dbReference type="ChEBI" id="CHEBI:15377"/>
        <dbReference type="ChEBI" id="CHEBI:15378"/>
        <dbReference type="ChEBI" id="CHEBI:17855"/>
        <dbReference type="ChEBI" id="CHEBI:18035"/>
        <dbReference type="ChEBI" id="CHEBI:28868"/>
        <dbReference type="EC" id="3.1.1.3"/>
    </reaction>
</comment>
<dbReference type="PRINTS" id="PR00822">
    <property type="entry name" value="LIPOLIPASE"/>
</dbReference>
<evidence type="ECO:0000256" key="10">
    <source>
        <dbReference type="ARBA" id="ARBA00023098"/>
    </source>
</evidence>
<keyword evidence="10" id="KW-0443">Lipid metabolism</keyword>
<dbReference type="SUPFAM" id="SSF49723">
    <property type="entry name" value="Lipase/lipooxygenase domain (PLAT/LH2 domain)"/>
    <property type="match status" value="1"/>
</dbReference>
<dbReference type="PANTHER" id="PTHR11610:SF146">
    <property type="entry name" value="LIPOPROTEIN LIPASE-LIKE"/>
    <property type="match status" value="1"/>
</dbReference>
<dbReference type="GO" id="GO:0034372">
    <property type="term" value="P:very-low-density lipoprotein particle remodeling"/>
    <property type="evidence" value="ECO:0007669"/>
    <property type="project" value="TreeGrafter"/>
</dbReference>
<keyword evidence="6" id="KW-0358">Heparin-binding</keyword>
<sequence length="577" mass="65352">MGLRQRERSYLRTGQFKVAQISTLRARERTGNILTGGKLSRFYVTFFPPPVLRLQTFTYISSKYELLGCKEMKGLQVHCLYFLVLDAVFYVASLEEGDSISTLDNFMDNFKDLIRNNDATPHAYAKFSLRKPLMPEDDICYIIPGNPESLKECTFNSTSKTFLVIHGWTVSGLFESWVAKLVSALYKREQEANVIVVDWLYTAQNHYPVAAQNTKMVGQEIALFIDWLEEATNIPLENLHLIGYSLGAHVAGFAGSHASNKVGRITGLDPAGPDFEGEHAHRRLSPDDAHFVDVLHTFTRGSLGLSIGIQQPVGHVDIYPNGGSFQPGCNLQSPLETISKLGLFAINDVPRCSHERSIHLFIDSLVNEQEASMAYRCGSKEMFDRGMCLSCRKNHCNTVGYDISKVRKTRSVKLYTKTRASMPFRVYHYQVKIHFSSKVNRSEMEPSLTVSLIGTKGEVEDLKLTLKEKITTNKTHSFLLVAEKDIGDLLMVKFKWEESTSWSASFMLNMVSSWWSGDSAESEVEVHKIRIRVGETQKKMEFCIKDPHALSLQQEVTFVKCKDEWRKTSKRVNLGNH</sequence>
<dbReference type="CDD" id="cd00707">
    <property type="entry name" value="Pancreat_lipase_like"/>
    <property type="match status" value="1"/>
</dbReference>
<dbReference type="SUPFAM" id="SSF53474">
    <property type="entry name" value="alpha/beta-Hydrolases"/>
    <property type="match status" value="1"/>
</dbReference>
<dbReference type="InterPro" id="IPR029058">
    <property type="entry name" value="AB_hydrolase_fold"/>
</dbReference>
<dbReference type="SMART" id="SM00308">
    <property type="entry name" value="LH2"/>
    <property type="match status" value="1"/>
</dbReference>
<dbReference type="FunFam" id="2.60.60.20:FF:000010">
    <property type="entry name" value="hepatic triacylglycerol lipase"/>
    <property type="match status" value="1"/>
</dbReference>
<evidence type="ECO:0000256" key="8">
    <source>
        <dbReference type="ARBA" id="ARBA00022801"/>
    </source>
</evidence>
<dbReference type="GO" id="GO:0008201">
    <property type="term" value="F:heparin binding"/>
    <property type="evidence" value="ECO:0007669"/>
    <property type="project" value="UniProtKB-KW"/>
</dbReference>
<evidence type="ECO:0000256" key="7">
    <source>
        <dbReference type="ARBA" id="ARBA00022729"/>
    </source>
</evidence>
<dbReference type="GO" id="GO:0016042">
    <property type="term" value="P:lipid catabolic process"/>
    <property type="evidence" value="ECO:0007669"/>
    <property type="project" value="UniProtKB-KW"/>
</dbReference>
<reference evidence="15" key="1">
    <citation type="submission" date="2025-08" db="UniProtKB">
        <authorList>
            <consortium name="Ensembl"/>
        </authorList>
    </citation>
    <scope>IDENTIFICATION</scope>
</reference>
<evidence type="ECO:0000256" key="3">
    <source>
        <dbReference type="ARBA" id="ARBA00010701"/>
    </source>
</evidence>
<dbReference type="Pfam" id="PF01477">
    <property type="entry name" value="PLAT"/>
    <property type="match status" value="1"/>
</dbReference>
<dbReference type="AlphaFoldDB" id="A0A674BHL4"/>
<accession>A0A674BHL4</accession>
<name>A0A674BHL4_SALTR</name>
<keyword evidence="16" id="KW-1185">Reference proteome</keyword>
<dbReference type="PROSITE" id="PS50095">
    <property type="entry name" value="PLAT"/>
    <property type="match status" value="1"/>
</dbReference>
<organism evidence="15 16">
    <name type="scientific">Salmo trutta</name>
    <name type="common">Brown trout</name>
    <dbReference type="NCBI Taxonomy" id="8032"/>
    <lineage>
        <taxon>Eukaryota</taxon>
        <taxon>Metazoa</taxon>
        <taxon>Chordata</taxon>
        <taxon>Craniata</taxon>
        <taxon>Vertebrata</taxon>
        <taxon>Euteleostomi</taxon>
        <taxon>Actinopterygii</taxon>
        <taxon>Neopterygii</taxon>
        <taxon>Teleostei</taxon>
        <taxon>Protacanthopterygii</taxon>
        <taxon>Salmoniformes</taxon>
        <taxon>Salmonidae</taxon>
        <taxon>Salmoninae</taxon>
        <taxon>Salmo</taxon>
    </lineage>
</organism>
<evidence type="ECO:0000256" key="9">
    <source>
        <dbReference type="ARBA" id="ARBA00022963"/>
    </source>
</evidence>
<proteinExistence type="inferred from homology"/>
<evidence type="ECO:0000256" key="13">
    <source>
        <dbReference type="RuleBase" id="RU004262"/>
    </source>
</evidence>
<comment type="caution">
    <text evidence="12">Lacks conserved residue(s) required for the propagation of feature annotation.</text>
</comment>
<evidence type="ECO:0000313" key="16">
    <source>
        <dbReference type="Proteomes" id="UP000472277"/>
    </source>
</evidence>